<reference evidence="5" key="1">
    <citation type="submission" date="2019-10" db="EMBL/GenBank/DDBJ databases">
        <title>Lacipirellula parvula gen. nov., sp. nov., representing a lineage of planctomycetes widespread in freshwater anoxic habitats, and description of the family Lacipirellulaceae.</title>
        <authorList>
            <person name="Dedysh S.N."/>
            <person name="Kulichevskaya I.S."/>
            <person name="Beletsky A.V."/>
            <person name="Rakitin A.L."/>
            <person name="Mardanov A.V."/>
            <person name="Ivanova A.A."/>
            <person name="Saltykova V.X."/>
            <person name="Rijpstra W.I.C."/>
            <person name="Sinninghe Damste J.S."/>
            <person name="Ravin N.V."/>
        </authorList>
    </citation>
    <scope>NUCLEOTIDE SEQUENCE [LARGE SCALE GENOMIC DNA]</scope>
    <source>
        <strain evidence="5">PX69</strain>
    </source>
</reference>
<name>A0A5K7X7M3_9BACT</name>
<dbReference type="EMBL" id="AP021861">
    <property type="protein sequence ID" value="BBO30731.1"/>
    <property type="molecule type" value="Genomic_DNA"/>
</dbReference>
<evidence type="ECO:0000256" key="2">
    <source>
        <dbReference type="SAM" id="Coils"/>
    </source>
</evidence>
<gene>
    <name evidence="4" type="ORF">PLANPX_0343</name>
</gene>
<dbReference type="PANTHER" id="PTHR30332">
    <property type="entry name" value="PROBABLE GENERAL SECRETION PATHWAY PROTEIN D"/>
    <property type="match status" value="1"/>
</dbReference>
<evidence type="ECO:0000313" key="5">
    <source>
        <dbReference type="Proteomes" id="UP000326837"/>
    </source>
</evidence>
<dbReference type="AlphaFoldDB" id="A0A5K7X7M3"/>
<evidence type="ECO:0000313" key="4">
    <source>
        <dbReference type="EMBL" id="BBO30731.1"/>
    </source>
</evidence>
<dbReference type="GO" id="GO:0009306">
    <property type="term" value="P:protein secretion"/>
    <property type="evidence" value="ECO:0007669"/>
    <property type="project" value="InterPro"/>
</dbReference>
<evidence type="ECO:0000259" key="3">
    <source>
        <dbReference type="Pfam" id="PF00263"/>
    </source>
</evidence>
<dbReference type="KEGG" id="lpav:PLANPX_0343"/>
<organism evidence="4 5">
    <name type="scientific">Lacipirellula parvula</name>
    <dbReference type="NCBI Taxonomy" id="2650471"/>
    <lineage>
        <taxon>Bacteria</taxon>
        <taxon>Pseudomonadati</taxon>
        <taxon>Planctomycetota</taxon>
        <taxon>Planctomycetia</taxon>
        <taxon>Pirellulales</taxon>
        <taxon>Lacipirellulaceae</taxon>
        <taxon>Lacipirellula</taxon>
    </lineage>
</organism>
<proteinExistence type="inferred from homology"/>
<feature type="coiled-coil region" evidence="2">
    <location>
        <begin position="379"/>
        <end position="406"/>
    </location>
</feature>
<accession>A0A5K7X7M3</accession>
<dbReference type="InterPro" id="IPR004846">
    <property type="entry name" value="T2SS/T3SS_dom"/>
</dbReference>
<keyword evidence="5" id="KW-1185">Reference proteome</keyword>
<dbReference type="Proteomes" id="UP000326837">
    <property type="component" value="Chromosome"/>
</dbReference>
<sequence length="819" mass="85723">MVAKVFLAAAAILICCGTTLQGECPGGKCDKSGECATASNAETCSVETCSCEECSGEKCTACKCQKSTSDDLKVAVVKDEECCEKKKCSAEKCTAGTCQDAKCSAEKCSACKCDKSTASDELKVALVKDEECCEKKKCSTCSTKKCSGSACKDSACSKTACIAGSCNLSQCTAGSCGDGACSLTAGVSSMCETLKCAIVDAAKQEFTATCSGGTCSGGTCSKSKCECGGNICSTTACSGKSCGSKCSTVAAAEPCDTWFCFEGNCSAGECSAACSTEVCDGLKYAVEACLTLNGGEFTITTSKTWPGTPVEVAVAAEECTKVSACSKSCGSECSGKCAGECSKECVVECSKSTCGTLACSTEKCTVAKCDAAQCSTDVCGAEQSELDAKLADLAKLQREVAELRRTTGTPEQLIVNVKLVEVDLTKCRKLGFSFDSASPHMVADLNETIEKSPDFLTALQKNHLANVVANPTLVVLSGRPAQFHAGGQFPVTSGDGRTEYKDFGTKVDVLATTVGGGKVRMEIRPEFSEVNGECGPAPCPALSARRWDSSLIAELGKPFVLSSASERRVQAHVETDVTQNPPQQRVRQEVSEVQYFAVVTVEASEGMEPAVSEIHQAGFESQAGREQVQAAYEKALLAEVAEEEYCVRVYPVADLQVWRVRPDGVEFDASLLTTLIKVMAPENSWRTEADGVTVDESARGEIEAFERNGSLVICQTEESHERIADFLQHMRVENLKKTEAREQSEAAVVPASGVEPVSIETKTEAKCSQGACKGSKCPSGQCSKSSADSVIDVAAAPGECTGNCPEWGDCPCIGGTCTK</sequence>
<dbReference type="GO" id="GO:0015627">
    <property type="term" value="C:type II protein secretion system complex"/>
    <property type="evidence" value="ECO:0007669"/>
    <property type="project" value="TreeGrafter"/>
</dbReference>
<dbReference type="PANTHER" id="PTHR30332:SF17">
    <property type="entry name" value="TYPE IV PILIATION SYSTEM PROTEIN DR_0774-RELATED"/>
    <property type="match status" value="1"/>
</dbReference>
<feature type="domain" description="Type II/III secretion system secretin-like" evidence="3">
    <location>
        <begin position="458"/>
        <end position="562"/>
    </location>
</feature>
<dbReference type="Pfam" id="PF00263">
    <property type="entry name" value="Secretin"/>
    <property type="match status" value="1"/>
</dbReference>
<dbReference type="RefSeq" id="WP_152097020.1">
    <property type="nucleotide sequence ID" value="NZ_AP021861.1"/>
</dbReference>
<comment type="similarity">
    <text evidence="1">Belongs to the bacterial secretin family.</text>
</comment>
<evidence type="ECO:0000256" key="1">
    <source>
        <dbReference type="RuleBase" id="RU004003"/>
    </source>
</evidence>
<keyword evidence="2" id="KW-0175">Coiled coil</keyword>
<dbReference type="InterPro" id="IPR050810">
    <property type="entry name" value="Bact_Secretion_Sys_Channel"/>
</dbReference>
<protein>
    <recommendedName>
        <fullName evidence="3">Type II/III secretion system secretin-like domain-containing protein</fullName>
    </recommendedName>
</protein>